<name>A0A2K9F3Y6_9RHOB</name>
<dbReference type="KEGG" id="paro:CUV01_10975"/>
<keyword evidence="2" id="KW-0479">Metal-binding</keyword>
<keyword evidence="7" id="KW-0812">Transmembrane</keyword>
<evidence type="ECO:0000256" key="1">
    <source>
        <dbReference type="ARBA" id="ARBA00022670"/>
    </source>
</evidence>
<evidence type="ECO:0000313" key="10">
    <source>
        <dbReference type="Proteomes" id="UP000233742"/>
    </source>
</evidence>
<dbReference type="AlphaFoldDB" id="A0A2K9F3Y6"/>
<dbReference type="Pfam" id="PF01435">
    <property type="entry name" value="Peptidase_M48"/>
    <property type="match status" value="1"/>
</dbReference>
<dbReference type="RefSeq" id="WP_101460507.1">
    <property type="nucleotide sequence ID" value="NZ_CP025408.1"/>
</dbReference>
<keyword evidence="7" id="KW-0472">Membrane</keyword>
<accession>A0A2K9F3Y6</accession>
<feature type="domain" description="Peptidase M48" evidence="8">
    <location>
        <begin position="161"/>
        <end position="339"/>
    </location>
</feature>
<evidence type="ECO:0000256" key="2">
    <source>
        <dbReference type="ARBA" id="ARBA00022723"/>
    </source>
</evidence>
<dbReference type="InterPro" id="IPR001915">
    <property type="entry name" value="Peptidase_M48"/>
</dbReference>
<evidence type="ECO:0000256" key="3">
    <source>
        <dbReference type="ARBA" id="ARBA00022801"/>
    </source>
</evidence>
<dbReference type="OrthoDB" id="9810445at2"/>
<keyword evidence="3 6" id="KW-0378">Hydrolase</keyword>
<evidence type="ECO:0000256" key="7">
    <source>
        <dbReference type="SAM" id="Phobius"/>
    </source>
</evidence>
<dbReference type="GO" id="GO:0004222">
    <property type="term" value="F:metalloendopeptidase activity"/>
    <property type="evidence" value="ECO:0007669"/>
    <property type="project" value="InterPro"/>
</dbReference>
<gene>
    <name evidence="9" type="ORF">CUV01_10975</name>
</gene>
<dbReference type="CDD" id="cd07332">
    <property type="entry name" value="M48C_Oma1_like"/>
    <property type="match status" value="1"/>
</dbReference>
<dbReference type="PANTHER" id="PTHR22726">
    <property type="entry name" value="METALLOENDOPEPTIDASE OMA1"/>
    <property type="match status" value="1"/>
</dbReference>
<organism evidence="9 10">
    <name type="scientific">Paracoccus tegillarcae</name>
    <dbReference type="NCBI Taxonomy" id="1529068"/>
    <lineage>
        <taxon>Bacteria</taxon>
        <taxon>Pseudomonadati</taxon>
        <taxon>Pseudomonadota</taxon>
        <taxon>Alphaproteobacteria</taxon>
        <taxon>Rhodobacterales</taxon>
        <taxon>Paracoccaceae</taxon>
        <taxon>Paracoccus</taxon>
    </lineage>
</organism>
<dbReference type="PANTHER" id="PTHR22726:SF1">
    <property type="entry name" value="METALLOENDOPEPTIDASE OMA1, MITOCHONDRIAL"/>
    <property type="match status" value="1"/>
</dbReference>
<proteinExistence type="inferred from homology"/>
<comment type="similarity">
    <text evidence="6">Belongs to the peptidase M48 family.</text>
</comment>
<keyword evidence="4 6" id="KW-0862">Zinc</keyword>
<dbReference type="Proteomes" id="UP000233742">
    <property type="component" value="Chromosome"/>
</dbReference>
<keyword evidence="7" id="KW-1133">Transmembrane helix</keyword>
<protein>
    <recommendedName>
        <fullName evidence="8">Peptidase M48 domain-containing protein</fullName>
    </recommendedName>
</protein>
<dbReference type="GO" id="GO:0046872">
    <property type="term" value="F:metal ion binding"/>
    <property type="evidence" value="ECO:0007669"/>
    <property type="project" value="UniProtKB-KW"/>
</dbReference>
<evidence type="ECO:0000256" key="5">
    <source>
        <dbReference type="ARBA" id="ARBA00023049"/>
    </source>
</evidence>
<comment type="cofactor">
    <cofactor evidence="6">
        <name>Zn(2+)</name>
        <dbReference type="ChEBI" id="CHEBI:29105"/>
    </cofactor>
    <text evidence="6">Binds 1 zinc ion per subunit.</text>
</comment>
<reference evidence="9 10" key="1">
    <citation type="submission" date="2017-12" db="EMBL/GenBank/DDBJ databases">
        <authorList>
            <person name="Hurst M.R.H."/>
        </authorList>
    </citation>
    <scope>NUCLEOTIDE SEQUENCE [LARGE SCALE GENOMIC DNA]</scope>
    <source>
        <strain evidence="9 10">BM15</strain>
    </source>
</reference>
<dbReference type="Gene3D" id="3.30.2010.10">
    <property type="entry name" value="Metalloproteases ('zincins'), catalytic domain"/>
    <property type="match status" value="1"/>
</dbReference>
<sequence>MAWRSETEGRAAGSAFAARSSCKIPAQLVWQGRIARLLDAQGVTLILGEVGQIDHMPGGPAQVHLPDGWQFEATRAADLDSLTAPRPGAGLSRLEAFHPRLVAFISACLIAAFVVWRWGLDLIVAIAMAVTPEPPVRAMDSSNMVLINRLMADESQIPADRQAQVQAIFEGLIAEAPAAPWGEYRLLFRDMPEVGPNAFAMPAGTILVTDQLLQDFPDDDVIAGVLGHELAHVHGRHVLRQLYRAGSSYLLITLIVGDPGPFLQDMLREGNALMSLSYSRDQEGQADRLGIATAEAAGYDGAALATFFETLQQGEGDGGPEWFSTHPGMEDRVRQIREVAGPRD</sequence>
<feature type="transmembrane region" description="Helical" evidence="7">
    <location>
        <begin position="101"/>
        <end position="119"/>
    </location>
</feature>
<keyword evidence="5 6" id="KW-0482">Metalloprotease</keyword>
<evidence type="ECO:0000259" key="8">
    <source>
        <dbReference type="Pfam" id="PF01435"/>
    </source>
</evidence>
<evidence type="ECO:0000256" key="4">
    <source>
        <dbReference type="ARBA" id="ARBA00022833"/>
    </source>
</evidence>
<evidence type="ECO:0000256" key="6">
    <source>
        <dbReference type="RuleBase" id="RU003983"/>
    </source>
</evidence>
<dbReference type="GO" id="GO:0051603">
    <property type="term" value="P:proteolysis involved in protein catabolic process"/>
    <property type="evidence" value="ECO:0007669"/>
    <property type="project" value="TreeGrafter"/>
</dbReference>
<dbReference type="InterPro" id="IPR051156">
    <property type="entry name" value="Mito/Outer_Membr_Metalloprot"/>
</dbReference>
<dbReference type="GO" id="GO:0016020">
    <property type="term" value="C:membrane"/>
    <property type="evidence" value="ECO:0007669"/>
    <property type="project" value="TreeGrafter"/>
</dbReference>
<keyword evidence="1 6" id="KW-0645">Protease</keyword>
<evidence type="ECO:0000313" key="9">
    <source>
        <dbReference type="EMBL" id="AUH33841.1"/>
    </source>
</evidence>
<dbReference type="EMBL" id="CP025408">
    <property type="protein sequence ID" value="AUH33841.1"/>
    <property type="molecule type" value="Genomic_DNA"/>
</dbReference>
<keyword evidence="10" id="KW-1185">Reference proteome</keyword>